<protein>
    <recommendedName>
        <fullName evidence="3">Endonuclease/exonuclease/phosphatase family protein</fullName>
    </recommendedName>
</protein>
<evidence type="ECO:0000256" key="1">
    <source>
        <dbReference type="SAM" id="Phobius"/>
    </source>
</evidence>
<reference evidence="2" key="1">
    <citation type="journal article" date="2019" name="MBio">
        <title>Virus Genomes from Deep Sea Sediments Expand the Ocean Megavirome and Support Independent Origins of Viral Gigantism.</title>
        <authorList>
            <person name="Backstrom D."/>
            <person name="Yutin N."/>
            <person name="Jorgensen S.L."/>
            <person name="Dharamshi J."/>
            <person name="Homa F."/>
            <person name="Zaremba-Niedwiedzka K."/>
            <person name="Spang A."/>
            <person name="Wolf Y.I."/>
            <person name="Koonin E.V."/>
            <person name="Ettema T.J."/>
        </authorList>
    </citation>
    <scope>NUCLEOTIDE SEQUENCE</scope>
</reference>
<dbReference type="EMBL" id="MK500279">
    <property type="protein sequence ID" value="QBK84577.1"/>
    <property type="molecule type" value="Genomic_DNA"/>
</dbReference>
<name>A0A481YN93_9VIRU</name>
<gene>
    <name evidence="2" type="ORF">LCDPAC01_00580</name>
</gene>
<dbReference type="SUPFAM" id="SSF56219">
    <property type="entry name" value="DNase I-like"/>
    <property type="match status" value="1"/>
</dbReference>
<proteinExistence type="predicted"/>
<keyword evidence="1" id="KW-1133">Transmembrane helix</keyword>
<accession>A0A481YN93</accession>
<organism evidence="2">
    <name type="scientific">Pithovirus LCDPAC01</name>
    <dbReference type="NCBI Taxonomy" id="2506600"/>
    <lineage>
        <taxon>Viruses</taxon>
        <taxon>Pithoviruses</taxon>
    </lineage>
</organism>
<dbReference type="Gene3D" id="3.60.10.10">
    <property type="entry name" value="Endonuclease/exonuclease/phosphatase"/>
    <property type="match status" value="1"/>
</dbReference>
<sequence>MNANIYVFTEARSSFLNRKMLEYGYKGKCYSKKCALDGTCIYWNSRLRYVSSGCGRFLMLNGKNASQGYLYVVLQHSMGTTIGVIGTHLKSLKTLKGEIRSYQASQLRAMYNVLERKTKLVIMAGDFNTKPDEYPGLAFRSFEGLNVHITHRKKRNGILLSRVVDNIISNREALVAGVYGDNGQLIPNCDTDGSDHFPITAVFQLYDMYLYALIIAATLMWWTVDTFVV</sequence>
<dbReference type="InterPro" id="IPR036691">
    <property type="entry name" value="Endo/exonu/phosph_ase_sf"/>
</dbReference>
<feature type="transmembrane region" description="Helical" evidence="1">
    <location>
        <begin position="208"/>
        <end position="228"/>
    </location>
</feature>
<keyword evidence="1" id="KW-0812">Transmembrane</keyword>
<evidence type="ECO:0000313" key="2">
    <source>
        <dbReference type="EMBL" id="QBK84577.1"/>
    </source>
</evidence>
<evidence type="ECO:0008006" key="3">
    <source>
        <dbReference type="Google" id="ProtNLM"/>
    </source>
</evidence>
<keyword evidence="1" id="KW-0472">Membrane</keyword>